<dbReference type="Proteomes" id="UP000801492">
    <property type="component" value="Unassembled WGS sequence"/>
</dbReference>
<evidence type="ECO:0000313" key="2">
    <source>
        <dbReference type="EMBL" id="KAF2893180.1"/>
    </source>
</evidence>
<dbReference type="AlphaFoldDB" id="A0A8K0CT55"/>
<evidence type="ECO:0000256" key="1">
    <source>
        <dbReference type="SAM" id="MobiDB-lite"/>
    </source>
</evidence>
<evidence type="ECO:0000313" key="3">
    <source>
        <dbReference type="Proteomes" id="UP000801492"/>
    </source>
</evidence>
<name>A0A8K0CT55_IGNLU</name>
<proteinExistence type="predicted"/>
<dbReference type="OrthoDB" id="10493328at2759"/>
<dbReference type="EMBL" id="VTPC01008180">
    <property type="protein sequence ID" value="KAF2893180.1"/>
    <property type="molecule type" value="Genomic_DNA"/>
</dbReference>
<accession>A0A8K0CT55</accession>
<feature type="region of interest" description="Disordered" evidence="1">
    <location>
        <begin position="159"/>
        <end position="185"/>
    </location>
</feature>
<sequence length="185" mass="21054">MTVDYNIRYIKRTPNTTWKDGEEKDLSDSDCSVEVIPINNSIDLPDHNNGILTNSSCTNSETASVQTNKESSEQIQNISLNGEMKWEILSDSEILESKVHQGKKTEKSKQVPYTLYKSHQTNSNKEGWILIKSEKISNWGTMLSEIEISKSFLNHQNDESNFDSYKSKESEKSETLSNAWGKKPV</sequence>
<reference evidence="2" key="1">
    <citation type="submission" date="2019-08" db="EMBL/GenBank/DDBJ databases">
        <title>The genome of the North American firefly Photinus pyralis.</title>
        <authorList>
            <consortium name="Photinus pyralis genome working group"/>
            <person name="Fallon T.R."/>
            <person name="Sander Lower S.E."/>
            <person name="Weng J.-K."/>
        </authorList>
    </citation>
    <scope>NUCLEOTIDE SEQUENCE</scope>
    <source>
        <strain evidence="2">TRF0915ILg1</strain>
        <tissue evidence="2">Whole body</tissue>
    </source>
</reference>
<organism evidence="2 3">
    <name type="scientific">Ignelater luminosus</name>
    <name type="common">Cucubano</name>
    <name type="synonym">Pyrophorus luminosus</name>
    <dbReference type="NCBI Taxonomy" id="2038154"/>
    <lineage>
        <taxon>Eukaryota</taxon>
        <taxon>Metazoa</taxon>
        <taxon>Ecdysozoa</taxon>
        <taxon>Arthropoda</taxon>
        <taxon>Hexapoda</taxon>
        <taxon>Insecta</taxon>
        <taxon>Pterygota</taxon>
        <taxon>Neoptera</taxon>
        <taxon>Endopterygota</taxon>
        <taxon>Coleoptera</taxon>
        <taxon>Polyphaga</taxon>
        <taxon>Elateriformia</taxon>
        <taxon>Elateroidea</taxon>
        <taxon>Elateridae</taxon>
        <taxon>Agrypninae</taxon>
        <taxon>Pyrophorini</taxon>
        <taxon>Ignelater</taxon>
    </lineage>
</organism>
<feature type="compositionally biased region" description="Basic and acidic residues" evidence="1">
    <location>
        <begin position="165"/>
        <end position="174"/>
    </location>
</feature>
<protein>
    <submittedName>
        <fullName evidence="2">Uncharacterized protein</fullName>
    </submittedName>
</protein>
<keyword evidence="3" id="KW-1185">Reference proteome</keyword>
<gene>
    <name evidence="2" type="ORF">ILUMI_12992</name>
</gene>
<comment type="caution">
    <text evidence="2">The sequence shown here is derived from an EMBL/GenBank/DDBJ whole genome shotgun (WGS) entry which is preliminary data.</text>
</comment>